<dbReference type="EMBL" id="JBEPMA010000004">
    <property type="protein sequence ID" value="MET3617396.1"/>
    <property type="molecule type" value="Genomic_DNA"/>
</dbReference>
<dbReference type="PROSITE" id="PS00211">
    <property type="entry name" value="ABC_TRANSPORTER_1"/>
    <property type="match status" value="1"/>
</dbReference>
<accession>A0ABV2JAX2</accession>
<evidence type="ECO:0000256" key="7">
    <source>
        <dbReference type="ARBA" id="ARBA00022967"/>
    </source>
</evidence>
<evidence type="ECO:0000256" key="5">
    <source>
        <dbReference type="ARBA" id="ARBA00022741"/>
    </source>
</evidence>
<evidence type="ECO:0000256" key="1">
    <source>
        <dbReference type="ARBA" id="ARBA00004202"/>
    </source>
</evidence>
<dbReference type="InterPro" id="IPR003593">
    <property type="entry name" value="AAA+_ATPase"/>
</dbReference>
<evidence type="ECO:0000256" key="8">
    <source>
        <dbReference type="ARBA" id="ARBA00023136"/>
    </source>
</evidence>
<feature type="domain" description="ABC transporter" evidence="9">
    <location>
        <begin position="2"/>
        <end position="240"/>
    </location>
</feature>
<dbReference type="SMART" id="SM00382">
    <property type="entry name" value="AAA"/>
    <property type="match status" value="1"/>
</dbReference>
<keyword evidence="8" id="KW-0472">Membrane</keyword>
<evidence type="ECO:0000256" key="3">
    <source>
        <dbReference type="ARBA" id="ARBA00022448"/>
    </source>
</evidence>
<dbReference type="SUPFAM" id="SSF52540">
    <property type="entry name" value="P-loop containing nucleoside triphosphate hydrolases"/>
    <property type="match status" value="1"/>
</dbReference>
<reference evidence="10 11" key="1">
    <citation type="submission" date="2024-06" db="EMBL/GenBank/DDBJ databases">
        <title>Genomic Encyclopedia of Type Strains, Phase IV (KMG-IV): sequencing the most valuable type-strain genomes for metagenomic binning, comparative biology and taxonomic classification.</title>
        <authorList>
            <person name="Goeker M."/>
        </authorList>
    </citation>
    <scope>NUCLEOTIDE SEQUENCE [LARGE SCALE GENOMIC DNA]</scope>
    <source>
        <strain evidence="10 11">DSM 21460</strain>
    </source>
</reference>
<dbReference type="InterPro" id="IPR030947">
    <property type="entry name" value="EcfA_1"/>
</dbReference>
<evidence type="ECO:0000256" key="4">
    <source>
        <dbReference type="ARBA" id="ARBA00022475"/>
    </source>
</evidence>
<keyword evidence="5" id="KW-0547">Nucleotide-binding</keyword>
<dbReference type="CDD" id="cd03225">
    <property type="entry name" value="ABC_cobalt_CbiO_domain1"/>
    <property type="match status" value="1"/>
</dbReference>
<dbReference type="RefSeq" id="WP_354367803.1">
    <property type="nucleotide sequence ID" value="NZ_JBEPMA010000004.1"/>
</dbReference>
<keyword evidence="11" id="KW-1185">Reference proteome</keyword>
<dbReference type="GO" id="GO:0005524">
    <property type="term" value="F:ATP binding"/>
    <property type="evidence" value="ECO:0007669"/>
    <property type="project" value="UniProtKB-KW"/>
</dbReference>
<dbReference type="GO" id="GO:0016787">
    <property type="term" value="F:hydrolase activity"/>
    <property type="evidence" value="ECO:0007669"/>
    <property type="project" value="UniProtKB-KW"/>
</dbReference>
<dbReference type="PANTHER" id="PTHR43553:SF24">
    <property type="entry name" value="ENERGY-COUPLING FACTOR TRANSPORTER ATP-BINDING PROTEIN ECFA1"/>
    <property type="match status" value="1"/>
</dbReference>
<name>A0ABV2JAX2_9FIRM</name>
<gene>
    <name evidence="10" type="ORF">ABID14_001025</name>
</gene>
<dbReference type="Gene3D" id="3.40.50.300">
    <property type="entry name" value="P-loop containing nucleotide triphosphate hydrolases"/>
    <property type="match status" value="1"/>
</dbReference>
<evidence type="ECO:0000313" key="10">
    <source>
        <dbReference type="EMBL" id="MET3617396.1"/>
    </source>
</evidence>
<keyword evidence="6 10" id="KW-0067">ATP-binding</keyword>
<dbReference type="NCBIfam" id="NF010167">
    <property type="entry name" value="PRK13648.1"/>
    <property type="match status" value="1"/>
</dbReference>
<dbReference type="InterPro" id="IPR003439">
    <property type="entry name" value="ABC_transporter-like_ATP-bd"/>
</dbReference>
<proteinExistence type="inferred from homology"/>
<evidence type="ECO:0000313" key="11">
    <source>
        <dbReference type="Proteomes" id="UP001549162"/>
    </source>
</evidence>
<comment type="similarity">
    <text evidence="2">Belongs to the ABC transporter superfamily.</text>
</comment>
<keyword evidence="7" id="KW-1278">Translocase</keyword>
<protein>
    <submittedName>
        <fullName evidence="10">Energy-coupling factor transport system ATP-binding protein</fullName>
        <ecNumber evidence="10">3.6.3.-</ecNumber>
    </submittedName>
</protein>
<dbReference type="InterPro" id="IPR027417">
    <property type="entry name" value="P-loop_NTPase"/>
</dbReference>
<evidence type="ECO:0000259" key="9">
    <source>
        <dbReference type="PROSITE" id="PS50893"/>
    </source>
</evidence>
<dbReference type="PANTHER" id="PTHR43553">
    <property type="entry name" value="HEAVY METAL TRANSPORTER"/>
    <property type="match status" value="1"/>
</dbReference>
<sequence length="275" mass="30521">MIQIKNLSFKYDTEDENAKQIIKNVSLDIHEGEFIALLGHNGSGKSTLAKLINGLLIPQEGDVLVEGLNTRSDDDIWAIRAEAGMVFQNPDNQLVATVVEDEVAFGPENLGIAPENIRKRVDDSLRIVGMSEFKKHAPHLLSGGQKQRVAIAGILAMSPKYIILDEPTAMLDPSGRKEVIDTLIRLNREENKTIILITHYMEEAALSDRLVIMEDGEIVLKGQPREVFSNVDAIKKIGLDVPQVTELASELRKDGFDISTKILNIDEMVEEICQL</sequence>
<keyword evidence="3" id="KW-0813">Transport</keyword>
<comment type="caution">
    <text evidence="10">The sequence shown here is derived from an EMBL/GenBank/DDBJ whole genome shotgun (WGS) entry which is preliminary data.</text>
</comment>
<organism evidence="10 11">
    <name type="scientific">Peptoniphilus olsenii</name>
    <dbReference type="NCBI Taxonomy" id="411570"/>
    <lineage>
        <taxon>Bacteria</taxon>
        <taxon>Bacillati</taxon>
        <taxon>Bacillota</taxon>
        <taxon>Tissierellia</taxon>
        <taxon>Tissierellales</taxon>
        <taxon>Peptoniphilaceae</taxon>
        <taxon>Peptoniphilus</taxon>
    </lineage>
</organism>
<dbReference type="Pfam" id="PF00005">
    <property type="entry name" value="ABC_tran"/>
    <property type="match status" value="1"/>
</dbReference>
<dbReference type="InterPro" id="IPR050095">
    <property type="entry name" value="ECF_ABC_transporter_ATP-bd"/>
</dbReference>
<comment type="subcellular location">
    <subcellularLocation>
        <location evidence="1">Cell membrane</location>
        <topology evidence="1">Peripheral membrane protein</topology>
    </subcellularLocation>
</comment>
<evidence type="ECO:0000256" key="6">
    <source>
        <dbReference type="ARBA" id="ARBA00022840"/>
    </source>
</evidence>
<keyword evidence="4" id="KW-1003">Cell membrane</keyword>
<dbReference type="InterPro" id="IPR017871">
    <property type="entry name" value="ABC_transporter-like_CS"/>
</dbReference>
<dbReference type="PROSITE" id="PS50893">
    <property type="entry name" value="ABC_TRANSPORTER_2"/>
    <property type="match status" value="1"/>
</dbReference>
<evidence type="ECO:0000256" key="2">
    <source>
        <dbReference type="ARBA" id="ARBA00005417"/>
    </source>
</evidence>
<dbReference type="Proteomes" id="UP001549162">
    <property type="component" value="Unassembled WGS sequence"/>
</dbReference>
<dbReference type="InterPro" id="IPR015856">
    <property type="entry name" value="ABC_transpr_CbiO/EcfA_su"/>
</dbReference>
<dbReference type="EC" id="3.6.3.-" evidence="10"/>
<keyword evidence="10" id="KW-0378">Hydrolase</keyword>
<dbReference type="NCBIfam" id="TIGR04520">
    <property type="entry name" value="ECF_ATPase_1"/>
    <property type="match status" value="1"/>
</dbReference>